<proteinExistence type="predicted"/>
<sequence length="134" mass="15441" precursor="true">MLKCLLVILLIFSSVYGCNAPDPKIGEVKIKDGIWQERIERQLKFDDSYDIFLLWLRNEFGIEPLLLEYKPNKLPTFIQLESIDSDANCQYLIHTTLKLNDERRINSAGTSITRVCSYSSIELTGLSSHTEKQK</sequence>
<evidence type="ECO:0000313" key="2">
    <source>
        <dbReference type="EMBL" id="ABN63180.1"/>
    </source>
</evidence>
<dbReference type="AlphaFoldDB" id="A3D8W7"/>
<dbReference type="Proteomes" id="UP000001557">
    <property type="component" value="Chromosome"/>
</dbReference>
<feature type="signal peptide" evidence="1">
    <location>
        <begin position="1"/>
        <end position="20"/>
    </location>
</feature>
<evidence type="ECO:0008006" key="4">
    <source>
        <dbReference type="Google" id="ProtNLM"/>
    </source>
</evidence>
<evidence type="ECO:0000313" key="3">
    <source>
        <dbReference type="Proteomes" id="UP000001557"/>
    </source>
</evidence>
<keyword evidence="1" id="KW-0732">Signal</keyword>
<accession>A3D8W7</accession>
<name>A3D8W7_SHEB5</name>
<dbReference type="HOGENOM" id="CLU_1894759_0_0_6"/>
<evidence type="ECO:0000256" key="1">
    <source>
        <dbReference type="SAM" id="SignalP"/>
    </source>
</evidence>
<dbReference type="OrthoDB" id="9961321at2"/>
<feature type="chain" id="PRO_5002652333" description="Lipoprotein" evidence="1">
    <location>
        <begin position="21"/>
        <end position="134"/>
    </location>
</feature>
<gene>
    <name evidence="2" type="ordered locus">Sbal_3706</name>
</gene>
<organism evidence="2 3">
    <name type="scientific">Shewanella baltica (strain OS155 / ATCC BAA-1091)</name>
    <dbReference type="NCBI Taxonomy" id="325240"/>
    <lineage>
        <taxon>Bacteria</taxon>
        <taxon>Pseudomonadati</taxon>
        <taxon>Pseudomonadota</taxon>
        <taxon>Gammaproteobacteria</taxon>
        <taxon>Alteromonadales</taxon>
        <taxon>Shewanellaceae</taxon>
        <taxon>Shewanella</taxon>
    </lineage>
</organism>
<protein>
    <recommendedName>
        <fullName evidence="4">Lipoprotein</fullName>
    </recommendedName>
</protein>
<reference evidence="2 3" key="1">
    <citation type="submission" date="2007-02" db="EMBL/GenBank/DDBJ databases">
        <title>Complete sequence of chromosome of Shewanella baltica OS155.</title>
        <authorList>
            <consortium name="US DOE Joint Genome Institute"/>
            <person name="Copeland A."/>
            <person name="Lucas S."/>
            <person name="Lapidus A."/>
            <person name="Barry K."/>
            <person name="Detter J.C."/>
            <person name="Glavina del Rio T."/>
            <person name="Hammon N."/>
            <person name="Israni S."/>
            <person name="Dalin E."/>
            <person name="Tice H."/>
            <person name="Pitluck S."/>
            <person name="Sims D.R."/>
            <person name="Brettin T."/>
            <person name="Bruce D."/>
            <person name="Han C."/>
            <person name="Tapia R."/>
            <person name="Brainard J."/>
            <person name="Schmutz J."/>
            <person name="Larimer F."/>
            <person name="Land M."/>
            <person name="Hauser L."/>
            <person name="Kyrpides N."/>
            <person name="Mikhailova N."/>
            <person name="Brettar I."/>
            <person name="Klappenbach J."/>
            <person name="Konstantinidis K."/>
            <person name="Rodrigues J."/>
            <person name="Tiedje J."/>
            <person name="Richardson P."/>
        </authorList>
    </citation>
    <scope>NUCLEOTIDE SEQUENCE [LARGE SCALE GENOMIC DNA]</scope>
    <source>
        <strain evidence="3">OS155 / ATCC BAA-1091</strain>
    </source>
</reference>
<dbReference type="KEGG" id="sbl:Sbal_3706"/>
<dbReference type="RefSeq" id="WP_011847848.1">
    <property type="nucleotide sequence ID" value="NC_009052.1"/>
</dbReference>
<keyword evidence="3" id="KW-1185">Reference proteome</keyword>
<dbReference type="EMBL" id="CP000563">
    <property type="protein sequence ID" value="ABN63180.1"/>
    <property type="molecule type" value="Genomic_DNA"/>
</dbReference>
<dbReference type="PROSITE" id="PS51257">
    <property type="entry name" value="PROKAR_LIPOPROTEIN"/>
    <property type="match status" value="1"/>
</dbReference>